<feature type="region of interest" description="Disordered" evidence="6">
    <location>
        <begin position="1031"/>
        <end position="1327"/>
    </location>
</feature>
<dbReference type="Gene3D" id="3.30.70.330">
    <property type="match status" value="1"/>
</dbReference>
<evidence type="ECO:0000256" key="5">
    <source>
        <dbReference type="ARBA" id="ARBA00022801"/>
    </source>
</evidence>
<name>A0ABU7B1A3_9TELE</name>
<keyword evidence="5" id="KW-0378">Hydrolase</keyword>
<protein>
    <recommendedName>
        <fullName evidence="4">phosphoinositide 5-phosphatase</fullName>
        <ecNumber evidence="4">3.1.3.36</ecNumber>
    </recommendedName>
</protein>
<dbReference type="Pfam" id="PF02383">
    <property type="entry name" value="Syja_N"/>
    <property type="match status" value="1"/>
</dbReference>
<feature type="compositionally biased region" description="Pro residues" evidence="6">
    <location>
        <begin position="1233"/>
        <end position="1262"/>
    </location>
</feature>
<dbReference type="SUPFAM" id="SSF56219">
    <property type="entry name" value="DNase I-like"/>
    <property type="match status" value="1"/>
</dbReference>
<evidence type="ECO:0000256" key="4">
    <source>
        <dbReference type="ARBA" id="ARBA00013044"/>
    </source>
</evidence>
<evidence type="ECO:0000256" key="2">
    <source>
        <dbReference type="ARBA" id="ARBA00008943"/>
    </source>
</evidence>
<feature type="compositionally biased region" description="Pro residues" evidence="6">
    <location>
        <begin position="1099"/>
        <end position="1132"/>
    </location>
</feature>
<dbReference type="PANTHER" id="PTHR11200">
    <property type="entry name" value="INOSITOL 5-PHOSPHATASE"/>
    <property type="match status" value="1"/>
</dbReference>
<dbReference type="SUPFAM" id="SSF54928">
    <property type="entry name" value="RNA-binding domain, RBD"/>
    <property type="match status" value="1"/>
</dbReference>
<dbReference type="SMART" id="SM00128">
    <property type="entry name" value="IPPc"/>
    <property type="match status" value="1"/>
</dbReference>
<dbReference type="EC" id="3.1.3.36" evidence="4"/>
<dbReference type="Proteomes" id="UP001345963">
    <property type="component" value="Unassembled WGS sequence"/>
</dbReference>
<dbReference type="InterPro" id="IPR035979">
    <property type="entry name" value="RBD_domain_sf"/>
</dbReference>
<dbReference type="InterPro" id="IPR036691">
    <property type="entry name" value="Endo/exonu/phosph_ase_sf"/>
</dbReference>
<evidence type="ECO:0000256" key="1">
    <source>
        <dbReference type="ARBA" id="ARBA00001786"/>
    </source>
</evidence>
<feature type="compositionally biased region" description="Pro residues" evidence="6">
    <location>
        <begin position="1043"/>
        <end position="1055"/>
    </location>
</feature>
<dbReference type="EMBL" id="JAHUTI010039471">
    <property type="protein sequence ID" value="MED6244296.1"/>
    <property type="molecule type" value="Genomic_DNA"/>
</dbReference>
<feature type="compositionally biased region" description="Pro residues" evidence="6">
    <location>
        <begin position="1165"/>
        <end position="1206"/>
    </location>
</feature>
<feature type="compositionally biased region" description="Low complexity" evidence="6">
    <location>
        <begin position="1263"/>
        <end position="1291"/>
    </location>
</feature>
<dbReference type="Pfam" id="PF08952">
    <property type="entry name" value="DUF1866"/>
    <property type="match status" value="1"/>
</dbReference>
<accession>A0ABU7B1A3</accession>
<dbReference type="Gene3D" id="3.60.10.10">
    <property type="entry name" value="Endonuclease/exonuclease/phosphatase"/>
    <property type="match status" value="1"/>
</dbReference>
<comment type="similarity">
    <text evidence="2">Belongs to the synaptojanin family.</text>
</comment>
<dbReference type="InterPro" id="IPR012677">
    <property type="entry name" value="Nucleotide-bd_a/b_plait_sf"/>
</dbReference>
<dbReference type="InterPro" id="IPR015047">
    <property type="entry name" value="SYNJ1/2_RRM"/>
</dbReference>
<dbReference type="InterPro" id="IPR002013">
    <property type="entry name" value="SAC_dom"/>
</dbReference>
<dbReference type="InterPro" id="IPR046985">
    <property type="entry name" value="IP5"/>
</dbReference>
<dbReference type="SMART" id="SM01165">
    <property type="entry name" value="DUF1866"/>
    <property type="match status" value="1"/>
</dbReference>
<sequence>MAFSKGYRIYHKLDPPPYSVIVETRSREECLMFESGAVAVLSAAEKEAIKSTYTRIFDAYGILGVLRLNLGDSMLHSLVVVTGCSSVGKVQDSEVFRVTQTDFISLTNDPADEDRIAEVRKVLNSGHFYFAWSATGVSMDLSLNAHRRILEDTTDNRFFWNQSLHLHLKHYGVNCDDWLLRLMCGGVEIRTIYAGHRQAKACIFSRLSSERAGTRFNVRGTNDDGQVANFVETEQVIFLDDRISSFIQIRGSIPLFWEQPGIQVGSHRVKLSRGFEANAPAFERHFTALRRLYGKQVIINLLGSKEGEHMLSKAFQSHLKALEHATAVKMVNFDYHQNVRGGKTDKLSSVLKPQLSKFIDECGFFFYSGEKGIVRTQGGTIRSNCLDCLDRTNSVQAFFALEMLPKQLEQMGLTEKPQLVARFQEVFRTMWSANGDSISKIYAGTGALDGKAKLKDGARSVTRTIQNNFFDTSKQEAIDILRLGSTLNSDLADKARALLTTSSLYVTEPVLQSASPRVLLGMCQNHHRYTKPKQIRVCVGTWNVNGGKQFRSIAYRNQTLNDWLLDAPKKAGHPEFQDSKANPIDIFAIGFEEMVELNAGNIVSASTTNQKLWAAELQKNISRDHKYVLLASEQLVGVCLFVFIRPQHAPFIRDVAVDTVKTGMGGATGNKGGVAIRLLFHTTSICFVCSHFAAGQSQVKERNDDYNEITRRLSFPMGRLLYSHDYVFWCGDFNYRINLPNEEVKEFIKQQNWDALTAGDQLLEQKNSGTIFRGFIEGNLDFAPTYKYDLFSEDYDTSEKCRTPAWTDRILWKRRKWNFNRTAEEMNVVGVPSTSGEAEDNPEQAWSPGTLKYYGRAELKTSDHRPVVAIIDVDILEVDPEERHQVYKDVIALQGPPDGTILVSLCSSGPDDYFSDELIDELLDKFANFGEVILIRFVEEKMWVTFLEGYSALAALSLSGSTVLDKLIDIRLRSPGWIKSLEEEMSVERICGSIPTSASSSLLAEDVDVGDDDYDMEGDVDDEVEDILPQHLQPGAGSAPGSSPLPSPRSSPCPSPTHGEPAAPYRPSRGQQPPRPSQGPPVDFQPGAPTGPGLEPKRPPPPRPNAPPARPAPPQRPPPPSGPKSPALPRPDAPAGRGQAGAPAPGGASRPNIPPRAGVISMPPQSRPQPPSHPGAPRPIPDVHPGAPRPIPDTHPGAPQPVPSAPVKPADLPLGPPPSGPPPTTKPQAQSPMQPPMQPQPAPPSAQSQLPPPMQPTLPAPLQPQQAAPPAAATPPAAAAPTAASPGPQQSLASPKPPPRSRSSHALPPDAAKSESAPAAQPEKPSG</sequence>
<evidence type="ECO:0000256" key="3">
    <source>
        <dbReference type="ARBA" id="ARBA00009678"/>
    </source>
</evidence>
<comment type="caution">
    <text evidence="8">The sequence shown here is derived from an EMBL/GenBank/DDBJ whole genome shotgun (WGS) entry which is preliminary data.</text>
</comment>
<dbReference type="InterPro" id="IPR000300">
    <property type="entry name" value="IPPc"/>
</dbReference>
<comment type="catalytic activity">
    <reaction evidence="1">
        <text>a 1,2-diacyl-sn-glycero-3-phospho-(1D-myo-inositol-4,5-bisphosphate) + H2O = a 1,2-diacyl-sn-glycero-3-phospho-(1D-myo-inositol 4-phosphate) + phosphate</text>
        <dbReference type="Rhea" id="RHEA:22764"/>
        <dbReference type="ChEBI" id="CHEBI:15377"/>
        <dbReference type="ChEBI" id="CHEBI:43474"/>
        <dbReference type="ChEBI" id="CHEBI:58178"/>
        <dbReference type="ChEBI" id="CHEBI:58456"/>
        <dbReference type="EC" id="3.1.3.36"/>
    </reaction>
</comment>
<evidence type="ECO:0000313" key="9">
    <source>
        <dbReference type="Proteomes" id="UP001345963"/>
    </source>
</evidence>
<evidence type="ECO:0000256" key="6">
    <source>
        <dbReference type="SAM" id="MobiDB-lite"/>
    </source>
</evidence>
<dbReference type="PROSITE" id="PS50275">
    <property type="entry name" value="SAC"/>
    <property type="match status" value="1"/>
</dbReference>
<dbReference type="PANTHER" id="PTHR11200:SF257">
    <property type="entry name" value="PHOSPHOINOSITIDE 5-PHOSPHATASE"/>
    <property type="match status" value="1"/>
</dbReference>
<keyword evidence="9" id="KW-1185">Reference proteome</keyword>
<feature type="compositionally biased region" description="Pro residues" evidence="6">
    <location>
        <begin position="1214"/>
        <end position="1225"/>
    </location>
</feature>
<organism evidence="8 9">
    <name type="scientific">Ataeniobius toweri</name>
    <dbReference type="NCBI Taxonomy" id="208326"/>
    <lineage>
        <taxon>Eukaryota</taxon>
        <taxon>Metazoa</taxon>
        <taxon>Chordata</taxon>
        <taxon>Craniata</taxon>
        <taxon>Vertebrata</taxon>
        <taxon>Euteleostomi</taxon>
        <taxon>Actinopterygii</taxon>
        <taxon>Neopterygii</taxon>
        <taxon>Teleostei</taxon>
        <taxon>Neoteleostei</taxon>
        <taxon>Acanthomorphata</taxon>
        <taxon>Ovalentaria</taxon>
        <taxon>Atherinomorphae</taxon>
        <taxon>Cyprinodontiformes</taxon>
        <taxon>Goodeidae</taxon>
        <taxon>Ataeniobius</taxon>
    </lineage>
</organism>
<evidence type="ECO:0000313" key="8">
    <source>
        <dbReference type="EMBL" id="MED6244296.1"/>
    </source>
</evidence>
<feature type="compositionally biased region" description="Low complexity" evidence="6">
    <location>
        <begin position="1133"/>
        <end position="1151"/>
    </location>
</feature>
<dbReference type="Pfam" id="PF22669">
    <property type="entry name" value="Exo_endo_phos2"/>
    <property type="match status" value="1"/>
</dbReference>
<proteinExistence type="inferred from homology"/>
<feature type="domain" description="SAC" evidence="7">
    <location>
        <begin position="119"/>
        <end position="444"/>
    </location>
</feature>
<reference evidence="8 9" key="1">
    <citation type="submission" date="2021-07" db="EMBL/GenBank/DDBJ databases">
        <authorList>
            <person name="Palmer J.M."/>
        </authorList>
    </citation>
    <scope>NUCLEOTIDE SEQUENCE [LARGE SCALE GENOMIC DNA]</scope>
    <source>
        <strain evidence="8 9">AT_MEX2019</strain>
        <tissue evidence="8">Muscle</tissue>
    </source>
</reference>
<evidence type="ECO:0000259" key="7">
    <source>
        <dbReference type="PROSITE" id="PS50275"/>
    </source>
</evidence>
<comment type="similarity">
    <text evidence="3">In the central section; belongs to the inositol 1,4,5-trisphosphate 5-phosphatase family.</text>
</comment>
<gene>
    <name evidence="8" type="primary">SYNJ1</name>
    <name evidence="8" type="ORF">ATANTOWER_003128</name>
</gene>